<comment type="caution">
    <text evidence="2">The sequence shown here is derived from an EMBL/GenBank/DDBJ whole genome shotgun (WGS) entry which is preliminary data.</text>
</comment>
<dbReference type="AlphaFoldDB" id="A0A6V8MEW6"/>
<organism evidence="2 3">
    <name type="scientific">Geomonas silvestris</name>
    <dbReference type="NCBI Taxonomy" id="2740184"/>
    <lineage>
        <taxon>Bacteria</taxon>
        <taxon>Pseudomonadati</taxon>
        <taxon>Thermodesulfobacteriota</taxon>
        <taxon>Desulfuromonadia</taxon>
        <taxon>Geobacterales</taxon>
        <taxon>Geobacteraceae</taxon>
        <taxon>Geomonas</taxon>
    </lineage>
</organism>
<dbReference type="RefSeq" id="WP_183353337.1">
    <property type="nucleotide sequence ID" value="NZ_BLXX01000002.1"/>
</dbReference>
<evidence type="ECO:0000259" key="1">
    <source>
        <dbReference type="Pfam" id="PF01402"/>
    </source>
</evidence>
<name>A0A6V8MEW6_9BACT</name>
<evidence type="ECO:0000313" key="2">
    <source>
        <dbReference type="EMBL" id="GFO58472.1"/>
    </source>
</evidence>
<gene>
    <name evidence="2" type="ORF">GMST_07970</name>
</gene>
<reference evidence="3" key="1">
    <citation type="submission" date="2020-06" db="EMBL/GenBank/DDBJ databases">
        <title>Draft genomic sequence of Geomonas sp. Red330.</title>
        <authorList>
            <person name="Itoh H."/>
            <person name="Zhenxing X."/>
            <person name="Ushijima N."/>
            <person name="Masuda Y."/>
            <person name="Shiratori Y."/>
            <person name="Senoo K."/>
        </authorList>
    </citation>
    <scope>NUCLEOTIDE SEQUENCE [LARGE SCALE GENOMIC DNA]</scope>
    <source>
        <strain evidence="3">Red330</strain>
    </source>
</reference>
<sequence length="52" mass="6109">MGKTKEHAKHTVVSLRISEDEKRELEEISRQSRTSISELMREAMQLYTDTTK</sequence>
<evidence type="ECO:0000313" key="3">
    <source>
        <dbReference type="Proteomes" id="UP000556026"/>
    </source>
</evidence>
<keyword evidence="3" id="KW-1185">Reference proteome</keyword>
<dbReference type="GO" id="GO:0006355">
    <property type="term" value="P:regulation of DNA-templated transcription"/>
    <property type="evidence" value="ECO:0007669"/>
    <property type="project" value="InterPro"/>
</dbReference>
<dbReference type="Pfam" id="PF01402">
    <property type="entry name" value="RHH_1"/>
    <property type="match status" value="1"/>
</dbReference>
<protein>
    <recommendedName>
        <fullName evidence="1">Ribbon-helix-helix protein CopG domain-containing protein</fullName>
    </recommendedName>
</protein>
<dbReference type="InterPro" id="IPR002145">
    <property type="entry name" value="CopG"/>
</dbReference>
<accession>A0A6V8MEW6</accession>
<proteinExistence type="predicted"/>
<dbReference type="EMBL" id="BLXX01000002">
    <property type="protein sequence ID" value="GFO58472.1"/>
    <property type="molecule type" value="Genomic_DNA"/>
</dbReference>
<feature type="domain" description="Ribbon-helix-helix protein CopG" evidence="1">
    <location>
        <begin position="12"/>
        <end position="47"/>
    </location>
</feature>
<dbReference type="Proteomes" id="UP000556026">
    <property type="component" value="Unassembled WGS sequence"/>
</dbReference>